<dbReference type="PANTHER" id="PTHR31465:SF8">
    <property type="entry name" value="DOMAIN PROTEIN, PUTATIVE (AFU_ORTHOLOGUE AFUA_6G14140)-RELATED"/>
    <property type="match status" value="1"/>
</dbReference>
<feature type="transmembrane region" description="Helical" evidence="5">
    <location>
        <begin position="245"/>
        <end position="265"/>
    </location>
</feature>
<evidence type="ECO:0000313" key="7">
    <source>
        <dbReference type="Proteomes" id="UP000076552"/>
    </source>
</evidence>
<dbReference type="Pfam" id="PF04479">
    <property type="entry name" value="RTA1"/>
    <property type="match status" value="1"/>
</dbReference>
<keyword evidence="3 5" id="KW-1133">Transmembrane helix</keyword>
<evidence type="ECO:0000256" key="4">
    <source>
        <dbReference type="ARBA" id="ARBA00023136"/>
    </source>
</evidence>
<feature type="transmembrane region" description="Helical" evidence="5">
    <location>
        <begin position="61"/>
        <end position="79"/>
    </location>
</feature>
<feature type="transmembrane region" description="Helical" evidence="5">
    <location>
        <begin position="99"/>
        <end position="122"/>
    </location>
</feature>
<dbReference type="GO" id="GO:0005886">
    <property type="term" value="C:plasma membrane"/>
    <property type="evidence" value="ECO:0007669"/>
    <property type="project" value="TreeGrafter"/>
</dbReference>
<sequence>MSQEKYGGFLYFTCDEVNERCPVEATIYGDYFTQGACIFFVAAYGTLLAAQCYFGWRFRSWGFVFCLAAGAITEFIGYVGRTVLATNPWNFGAFVIQNLMLVVGPTIIAAAISVTFKHLVLWYGSQWSLVRPSLYPWIFVGTDVFSLLIQMAGGGVAAMATVKSDQSMSKVGNNMMLGGVCFQVVNMIFCGGLILTYAWRRRQNKTNSAYVRDDSARDSSGSSRQHNVLAGFGVSDEKTKLRAKWFVSALIVAYVVIIIRCVYRIPEMAMGWGSDLQKNETTFLVLDGGMVLISVLMLTVFHPFLFFPYMKKECRSTEGALREQVIEITSL</sequence>
<feature type="transmembrane region" description="Helical" evidence="5">
    <location>
        <begin position="285"/>
        <end position="307"/>
    </location>
</feature>
<dbReference type="AlphaFoldDB" id="A0A166SC85"/>
<feature type="transmembrane region" description="Helical" evidence="5">
    <location>
        <begin position="176"/>
        <end position="199"/>
    </location>
</feature>
<dbReference type="InterPro" id="IPR007568">
    <property type="entry name" value="RTA1"/>
</dbReference>
<dbReference type="GO" id="GO:0000324">
    <property type="term" value="C:fungal-type vacuole"/>
    <property type="evidence" value="ECO:0007669"/>
    <property type="project" value="TreeGrafter"/>
</dbReference>
<protein>
    <submittedName>
        <fullName evidence="6">Sphingoid long-chain base transporter rsb1</fullName>
    </submittedName>
</protein>
<reference evidence="6 7" key="1">
    <citation type="submission" date="2015-06" db="EMBL/GenBank/DDBJ databases">
        <title>Survival trade-offs in plant roots during colonization by closely related pathogenic and mutualistic fungi.</title>
        <authorList>
            <person name="Hacquard S."/>
            <person name="Kracher B."/>
            <person name="Hiruma K."/>
            <person name="Weinman A."/>
            <person name="Muench P."/>
            <person name="Garrido Oter R."/>
            <person name="Ver Loren van Themaat E."/>
            <person name="Dallerey J.-F."/>
            <person name="Damm U."/>
            <person name="Henrissat B."/>
            <person name="Lespinet O."/>
            <person name="Thon M."/>
            <person name="Kemen E."/>
            <person name="McHardy A.C."/>
            <person name="Schulze-Lefert P."/>
            <person name="O'Connell R.J."/>
        </authorList>
    </citation>
    <scope>NUCLEOTIDE SEQUENCE [LARGE SCALE GENOMIC DNA]</scope>
    <source>
        <strain evidence="6 7">0861</strain>
    </source>
</reference>
<keyword evidence="2 5" id="KW-0812">Transmembrane</keyword>
<dbReference type="PANTHER" id="PTHR31465">
    <property type="entry name" value="PROTEIN RTA1-RELATED"/>
    <property type="match status" value="1"/>
</dbReference>
<feature type="non-terminal residue" evidence="6">
    <location>
        <position position="331"/>
    </location>
</feature>
<evidence type="ECO:0000256" key="2">
    <source>
        <dbReference type="ARBA" id="ARBA00022692"/>
    </source>
</evidence>
<feature type="transmembrane region" description="Helical" evidence="5">
    <location>
        <begin position="31"/>
        <end position="54"/>
    </location>
</feature>
<name>A0A166SC85_9PEZI</name>
<comment type="subcellular location">
    <subcellularLocation>
        <location evidence="1">Membrane</location>
        <topology evidence="1">Multi-pass membrane protein</topology>
    </subcellularLocation>
</comment>
<keyword evidence="7" id="KW-1185">Reference proteome</keyword>
<organism evidence="6 7">
    <name type="scientific">Colletotrichum tofieldiae</name>
    <dbReference type="NCBI Taxonomy" id="708197"/>
    <lineage>
        <taxon>Eukaryota</taxon>
        <taxon>Fungi</taxon>
        <taxon>Dikarya</taxon>
        <taxon>Ascomycota</taxon>
        <taxon>Pezizomycotina</taxon>
        <taxon>Sordariomycetes</taxon>
        <taxon>Hypocreomycetidae</taxon>
        <taxon>Glomerellales</taxon>
        <taxon>Glomerellaceae</taxon>
        <taxon>Colletotrichum</taxon>
        <taxon>Colletotrichum spaethianum species complex</taxon>
    </lineage>
</organism>
<dbReference type="EMBL" id="LFIV01000087">
    <property type="protein sequence ID" value="KZL70538.1"/>
    <property type="molecule type" value="Genomic_DNA"/>
</dbReference>
<evidence type="ECO:0000256" key="5">
    <source>
        <dbReference type="SAM" id="Phobius"/>
    </source>
</evidence>
<comment type="caution">
    <text evidence="6">The sequence shown here is derived from an EMBL/GenBank/DDBJ whole genome shotgun (WGS) entry which is preliminary data.</text>
</comment>
<feature type="transmembrane region" description="Helical" evidence="5">
    <location>
        <begin position="134"/>
        <end position="156"/>
    </location>
</feature>
<evidence type="ECO:0000256" key="1">
    <source>
        <dbReference type="ARBA" id="ARBA00004141"/>
    </source>
</evidence>
<dbReference type="Proteomes" id="UP000076552">
    <property type="component" value="Unassembled WGS sequence"/>
</dbReference>
<evidence type="ECO:0000256" key="3">
    <source>
        <dbReference type="ARBA" id="ARBA00022989"/>
    </source>
</evidence>
<gene>
    <name evidence="6" type="ORF">CT0861_12926</name>
</gene>
<evidence type="ECO:0000313" key="6">
    <source>
        <dbReference type="EMBL" id="KZL70538.1"/>
    </source>
</evidence>
<proteinExistence type="predicted"/>
<accession>A0A166SC85</accession>
<keyword evidence="4 5" id="KW-0472">Membrane</keyword>